<dbReference type="PANTHER" id="PTHR37305:SF1">
    <property type="entry name" value="MEMBRANE PROTEIN"/>
    <property type="match status" value="1"/>
</dbReference>
<dbReference type="GO" id="GO:0140359">
    <property type="term" value="F:ABC-type transporter activity"/>
    <property type="evidence" value="ECO:0007669"/>
    <property type="project" value="InterPro"/>
</dbReference>
<accession>A0A4V0YH87</accession>
<organism evidence="2 3">
    <name type="scientific">Agromyces protaetiae</name>
    <dbReference type="NCBI Taxonomy" id="2509455"/>
    <lineage>
        <taxon>Bacteria</taxon>
        <taxon>Bacillati</taxon>
        <taxon>Actinomycetota</taxon>
        <taxon>Actinomycetes</taxon>
        <taxon>Micrococcales</taxon>
        <taxon>Microbacteriaceae</taxon>
        <taxon>Agromyces</taxon>
    </lineage>
</organism>
<feature type="transmembrane region" description="Helical" evidence="1">
    <location>
        <begin position="36"/>
        <end position="58"/>
    </location>
</feature>
<dbReference type="GO" id="GO:0005886">
    <property type="term" value="C:plasma membrane"/>
    <property type="evidence" value="ECO:0007669"/>
    <property type="project" value="UniProtKB-SubCell"/>
</dbReference>
<feature type="transmembrane region" description="Helical" evidence="1">
    <location>
        <begin position="201"/>
        <end position="220"/>
    </location>
</feature>
<gene>
    <name evidence="2" type="ORF">ET445_11345</name>
</gene>
<feature type="transmembrane region" description="Helical" evidence="1">
    <location>
        <begin position="78"/>
        <end position="104"/>
    </location>
</feature>
<evidence type="ECO:0000313" key="2">
    <source>
        <dbReference type="EMBL" id="QAY73851.1"/>
    </source>
</evidence>
<dbReference type="KEGG" id="agf:ET445_11345"/>
<feature type="transmembrane region" description="Helical" evidence="1">
    <location>
        <begin position="254"/>
        <end position="276"/>
    </location>
</feature>
<keyword evidence="1" id="KW-0812">Transmembrane</keyword>
<proteinExistence type="predicted"/>
<keyword evidence="3" id="KW-1185">Reference proteome</keyword>
<evidence type="ECO:0000313" key="3">
    <source>
        <dbReference type="Proteomes" id="UP000291259"/>
    </source>
</evidence>
<feature type="transmembrane region" description="Helical" evidence="1">
    <location>
        <begin position="125"/>
        <end position="153"/>
    </location>
</feature>
<keyword evidence="1" id="KW-1133">Transmembrane helix</keyword>
<protein>
    <submittedName>
        <fullName evidence="2">ABC transporter permease</fullName>
    </submittedName>
</protein>
<reference evidence="2 3" key="1">
    <citation type="submission" date="2019-01" db="EMBL/GenBank/DDBJ databases">
        <title>Genome sequencing of strain FW100M-8.</title>
        <authorList>
            <person name="Heo J."/>
            <person name="Kim S.-J."/>
            <person name="Kim J.-S."/>
            <person name="Hong S.-B."/>
            <person name="Kwon S.-W."/>
        </authorList>
    </citation>
    <scope>NUCLEOTIDE SEQUENCE [LARGE SCALE GENOMIC DNA]</scope>
    <source>
        <strain evidence="2 3">FW100M-8</strain>
    </source>
</reference>
<dbReference type="Pfam" id="PF12730">
    <property type="entry name" value="ABC2_membrane_4"/>
    <property type="match status" value="1"/>
</dbReference>
<feature type="transmembrane region" description="Helical" evidence="1">
    <location>
        <begin position="173"/>
        <end position="194"/>
    </location>
</feature>
<dbReference type="RefSeq" id="WP_129191401.1">
    <property type="nucleotide sequence ID" value="NZ_CP035491.1"/>
</dbReference>
<dbReference type="EMBL" id="CP035491">
    <property type="protein sequence ID" value="QAY73851.1"/>
    <property type="molecule type" value="Genomic_DNA"/>
</dbReference>
<evidence type="ECO:0000256" key="1">
    <source>
        <dbReference type="SAM" id="Phobius"/>
    </source>
</evidence>
<name>A0A4V0YH87_9MICO</name>
<dbReference type="AlphaFoldDB" id="A0A4V0YH87"/>
<dbReference type="Proteomes" id="UP000291259">
    <property type="component" value="Chromosome"/>
</dbReference>
<dbReference type="OrthoDB" id="3297477at2"/>
<sequence>MTAAALTAVPTQRRNPTFAGLLNSEWIKLKSLRSTVWSYAIVVVIAVGMAWLMSATFTGGMGGNMDVSQAPADQQVGFVVQAASFGVLFGQLVVGVLGVLSISGEYTTGMIRSSFQATPKRLPVLAAKAVVLFVATFVVSAVALVAAFLVANLVFSGAGVEASLFDPEVLQPLALGALYLALVSVFALGVGAMLRSSAGGIAVVLGFILLVPMILQLIPADWAHDIVPFLLASAGSTMTTPPSLIDPASTDPNVWQSLLLTLGWTAVSLTGASVLLKRRDA</sequence>
<keyword evidence="1" id="KW-0472">Membrane</keyword>
<dbReference type="PANTHER" id="PTHR37305">
    <property type="entry name" value="INTEGRAL MEMBRANE PROTEIN-RELATED"/>
    <property type="match status" value="1"/>
</dbReference>